<accession>A0A7Y7IE16</accession>
<name>A0A7Y7IE16_9MICC</name>
<evidence type="ECO:0000313" key="4">
    <source>
        <dbReference type="Proteomes" id="UP000543556"/>
    </source>
</evidence>
<feature type="region of interest" description="Disordered" evidence="1">
    <location>
        <begin position="136"/>
        <end position="173"/>
    </location>
</feature>
<organism evidence="3 4">
    <name type="scientific">Arthrobacter wenxiniae</name>
    <dbReference type="NCBI Taxonomy" id="2713570"/>
    <lineage>
        <taxon>Bacteria</taxon>
        <taxon>Bacillati</taxon>
        <taxon>Actinomycetota</taxon>
        <taxon>Actinomycetes</taxon>
        <taxon>Micrococcales</taxon>
        <taxon>Micrococcaceae</taxon>
        <taxon>Arthrobacter</taxon>
    </lineage>
</organism>
<keyword evidence="4" id="KW-1185">Reference proteome</keyword>
<comment type="caution">
    <text evidence="3">The sequence shown here is derived from an EMBL/GenBank/DDBJ whole genome shotgun (WGS) entry which is preliminary data.</text>
</comment>
<evidence type="ECO:0000259" key="2">
    <source>
        <dbReference type="Pfam" id="PF08338"/>
    </source>
</evidence>
<reference evidence="3 4" key="1">
    <citation type="submission" date="2020-02" db="EMBL/GenBank/DDBJ databases">
        <title>Genome sequence of strain AETb3-4.</title>
        <authorList>
            <person name="Gao J."/>
            <person name="Zhang X."/>
        </authorList>
    </citation>
    <scope>NUCLEOTIDE SEQUENCE [LARGE SCALE GENOMIC DNA]</scope>
    <source>
        <strain evidence="3 4">AETb3-4</strain>
    </source>
</reference>
<evidence type="ECO:0000256" key="1">
    <source>
        <dbReference type="SAM" id="MobiDB-lite"/>
    </source>
</evidence>
<gene>
    <name evidence="3" type="ORF">G6034_02375</name>
</gene>
<evidence type="ECO:0000313" key="3">
    <source>
        <dbReference type="EMBL" id="NVM93770.1"/>
    </source>
</evidence>
<feature type="region of interest" description="Disordered" evidence="1">
    <location>
        <begin position="24"/>
        <end position="83"/>
    </location>
</feature>
<dbReference type="Proteomes" id="UP000543556">
    <property type="component" value="Unassembled WGS sequence"/>
</dbReference>
<dbReference type="InterPro" id="IPR036271">
    <property type="entry name" value="Tet_transcr_reg_TetR-rel_C_sf"/>
</dbReference>
<dbReference type="Pfam" id="PF08338">
    <property type="entry name" value="DUF1731"/>
    <property type="match status" value="1"/>
</dbReference>
<feature type="compositionally biased region" description="Low complexity" evidence="1">
    <location>
        <begin position="24"/>
        <end position="46"/>
    </location>
</feature>
<protein>
    <submittedName>
        <fullName evidence="3">DUF1731 domain-containing protein</fullName>
    </submittedName>
</protein>
<dbReference type="EMBL" id="JAAMFM010000002">
    <property type="protein sequence ID" value="NVM93770.1"/>
    <property type="molecule type" value="Genomic_DNA"/>
</dbReference>
<dbReference type="SUPFAM" id="SSF48498">
    <property type="entry name" value="Tetracyclin repressor-like, C-terminal domain"/>
    <property type="match status" value="1"/>
</dbReference>
<feature type="compositionally biased region" description="Low complexity" evidence="1">
    <location>
        <begin position="136"/>
        <end position="156"/>
    </location>
</feature>
<sequence length="173" mass="18533">MQEIHRCCPYSSMPPRPAFFWAAPTTTSRPSTSWSWSPAANPSRSSGAWRTKPSPARRGLRTGSGLPCTPDSTRWLPRSEDQRRTRTLVDGAAPLIGRLVSLSRLPVVKSRWVRPATLQDAGFTWRHPDLDGALAGSPGGVAAAPAAPAAQPSGVPLSYPWSPGGTEGPRCRP</sequence>
<proteinExistence type="predicted"/>
<dbReference type="AlphaFoldDB" id="A0A7Y7IE16"/>
<feature type="domain" description="DUF1731" evidence="2">
    <location>
        <begin position="107"/>
        <end position="135"/>
    </location>
</feature>
<dbReference type="InterPro" id="IPR013549">
    <property type="entry name" value="DUF1731"/>
</dbReference>